<dbReference type="Proteomes" id="UP001057702">
    <property type="component" value="Unassembled WGS sequence"/>
</dbReference>
<feature type="domain" description="Trypsin-co-occurring" evidence="2">
    <location>
        <begin position="9"/>
        <end position="115"/>
    </location>
</feature>
<evidence type="ECO:0000313" key="3">
    <source>
        <dbReference type="EMBL" id="MCQ4080331.1"/>
    </source>
</evidence>
<gene>
    <name evidence="3" type="ORF">NGB36_06905</name>
</gene>
<sequence>MGDRAQRIALPDGTEVWARLSPVTAHGDDADYADDTEYGGYEDVGALDKVVARVQHLRELVTGVAASVRDAAAQAAPDEVSVEFGVELAVKSGAVISVLADSEAKAALTVTLTWRDRFGRSAPLPDRPLPPAVPPMPTLPPAAPQRRGTTERQGEPGGTGTDS</sequence>
<comment type="caution">
    <text evidence="3">The sequence shown here is derived from an EMBL/GenBank/DDBJ whole genome shotgun (WGS) entry which is preliminary data.</text>
</comment>
<dbReference type="RefSeq" id="WP_255919219.1">
    <property type="nucleotide sequence ID" value="NZ_JANFNG010000003.1"/>
</dbReference>
<feature type="compositionally biased region" description="Pro residues" evidence="1">
    <location>
        <begin position="125"/>
        <end position="143"/>
    </location>
</feature>
<name>A0ABT1PRN5_9ACTN</name>
<evidence type="ECO:0000259" key="2">
    <source>
        <dbReference type="Pfam" id="PF19493"/>
    </source>
</evidence>
<evidence type="ECO:0000256" key="1">
    <source>
        <dbReference type="SAM" id="MobiDB-lite"/>
    </source>
</evidence>
<feature type="region of interest" description="Disordered" evidence="1">
    <location>
        <begin position="117"/>
        <end position="163"/>
    </location>
</feature>
<protein>
    <recommendedName>
        <fullName evidence="2">Trypsin-co-occurring domain-containing protein</fullName>
    </recommendedName>
</protein>
<dbReference type="EMBL" id="JANFNG010000003">
    <property type="protein sequence ID" value="MCQ4080331.1"/>
    <property type="molecule type" value="Genomic_DNA"/>
</dbReference>
<dbReference type="Pfam" id="PF19493">
    <property type="entry name" value="Trypco1"/>
    <property type="match status" value="1"/>
</dbReference>
<dbReference type="InterPro" id="IPR045794">
    <property type="entry name" value="Trypco1"/>
</dbReference>
<dbReference type="NCBIfam" id="NF041216">
    <property type="entry name" value="CU044_2847_fam"/>
    <property type="match status" value="1"/>
</dbReference>
<keyword evidence="4" id="KW-1185">Reference proteome</keyword>
<organism evidence="3 4">
    <name type="scientific">Streptomyces humicola</name>
    <dbReference type="NCBI Taxonomy" id="2953240"/>
    <lineage>
        <taxon>Bacteria</taxon>
        <taxon>Bacillati</taxon>
        <taxon>Actinomycetota</taxon>
        <taxon>Actinomycetes</taxon>
        <taxon>Kitasatosporales</taxon>
        <taxon>Streptomycetaceae</taxon>
        <taxon>Streptomyces</taxon>
    </lineage>
</organism>
<reference evidence="3" key="1">
    <citation type="submission" date="2022-06" db="EMBL/GenBank/DDBJ databases">
        <title>Draft genome sequence of Streptomyces sp. RB6PN25 isolated from peat swamp forest in Thailand.</title>
        <authorList>
            <person name="Duangmal K."/>
            <person name="Klaysubun C."/>
        </authorList>
    </citation>
    <scope>NUCLEOTIDE SEQUENCE</scope>
    <source>
        <strain evidence="3">RB6PN25</strain>
    </source>
</reference>
<accession>A0ABT1PRN5</accession>
<proteinExistence type="predicted"/>
<evidence type="ECO:0000313" key="4">
    <source>
        <dbReference type="Proteomes" id="UP001057702"/>
    </source>
</evidence>